<dbReference type="AlphaFoldDB" id="A0AAD1SSJ5"/>
<evidence type="ECO:0000313" key="2">
    <source>
        <dbReference type="EMBL" id="CAH2306811.1"/>
    </source>
</evidence>
<protein>
    <submittedName>
        <fullName evidence="2">Uncharacterized protein</fullName>
    </submittedName>
</protein>
<evidence type="ECO:0000256" key="1">
    <source>
        <dbReference type="SAM" id="SignalP"/>
    </source>
</evidence>
<dbReference type="Gene3D" id="3.30.70.1820">
    <property type="entry name" value="L1 transposable element, RRM domain"/>
    <property type="match status" value="1"/>
</dbReference>
<sequence>ILLTVVVAMVAKMAAAETQAKSTPSSPAPSEGSCRSQEILQDLEIRELTELTFKGVSRSTTKLFNLILEEATDNQIIMDRAHKSLRPRGALSEAPRDMICKLHYFSFKDNIFKSSTRDFSATFILQQPDTDFPRPILHTLQARWALKPITEHLRNCNIKYRWGFQLALNVTHKSTVYSIATHLDIKLFLRAPELPNTQITDWYIPQPN</sequence>
<name>A0AAD1SSJ5_PELCU</name>
<feature type="signal peptide" evidence="1">
    <location>
        <begin position="1"/>
        <end position="16"/>
    </location>
</feature>
<evidence type="ECO:0000313" key="3">
    <source>
        <dbReference type="Proteomes" id="UP001295444"/>
    </source>
</evidence>
<proteinExistence type="predicted"/>
<feature type="chain" id="PRO_5041922011" evidence="1">
    <location>
        <begin position="17"/>
        <end position="208"/>
    </location>
</feature>
<dbReference type="Proteomes" id="UP001295444">
    <property type="component" value="Chromosome 07"/>
</dbReference>
<reference evidence="2" key="1">
    <citation type="submission" date="2022-03" db="EMBL/GenBank/DDBJ databases">
        <authorList>
            <person name="Alioto T."/>
            <person name="Alioto T."/>
            <person name="Gomez Garrido J."/>
        </authorList>
    </citation>
    <scope>NUCLEOTIDE SEQUENCE</scope>
</reference>
<accession>A0AAD1SSJ5</accession>
<feature type="non-terminal residue" evidence="2">
    <location>
        <position position="1"/>
    </location>
</feature>
<dbReference type="EMBL" id="OW240918">
    <property type="protein sequence ID" value="CAH2306811.1"/>
    <property type="molecule type" value="Genomic_DNA"/>
</dbReference>
<gene>
    <name evidence="2" type="ORF">PECUL_23A001335</name>
</gene>
<keyword evidence="3" id="KW-1185">Reference proteome</keyword>
<organism evidence="2 3">
    <name type="scientific">Pelobates cultripes</name>
    <name type="common">Western spadefoot toad</name>
    <dbReference type="NCBI Taxonomy" id="61616"/>
    <lineage>
        <taxon>Eukaryota</taxon>
        <taxon>Metazoa</taxon>
        <taxon>Chordata</taxon>
        <taxon>Craniata</taxon>
        <taxon>Vertebrata</taxon>
        <taxon>Euteleostomi</taxon>
        <taxon>Amphibia</taxon>
        <taxon>Batrachia</taxon>
        <taxon>Anura</taxon>
        <taxon>Pelobatoidea</taxon>
        <taxon>Pelobatidae</taxon>
        <taxon>Pelobates</taxon>
    </lineage>
</organism>
<keyword evidence="1" id="KW-0732">Signal</keyword>